<evidence type="ECO:0000259" key="2">
    <source>
        <dbReference type="Pfam" id="PF02638"/>
    </source>
</evidence>
<reference evidence="5" key="1">
    <citation type="submission" date="2018-05" db="EMBL/GenBank/DDBJ databases">
        <authorList>
            <person name="Lanie J.A."/>
            <person name="Ng W.-L."/>
            <person name="Kazmierczak K.M."/>
            <person name="Andrzejewski T.M."/>
            <person name="Davidsen T.M."/>
            <person name="Wayne K.J."/>
            <person name="Tettelin H."/>
            <person name="Glass J.I."/>
            <person name="Rusch D."/>
            <person name="Podicherti R."/>
            <person name="Tsui H.-C.T."/>
            <person name="Winkler M.E."/>
        </authorList>
    </citation>
    <scope>NUCLEOTIDE SEQUENCE</scope>
</reference>
<dbReference type="InterPro" id="IPR032812">
    <property type="entry name" value="SbsA_Ig"/>
</dbReference>
<dbReference type="NCBIfam" id="TIGR04183">
    <property type="entry name" value="Por_Secre_tail"/>
    <property type="match status" value="1"/>
</dbReference>
<dbReference type="Gene3D" id="2.60.40.4070">
    <property type="match status" value="1"/>
</dbReference>
<evidence type="ECO:0000259" key="4">
    <source>
        <dbReference type="Pfam" id="PF13860"/>
    </source>
</evidence>
<dbReference type="EMBL" id="UINC01003110">
    <property type="protein sequence ID" value="SVA03441.1"/>
    <property type="molecule type" value="Genomic_DNA"/>
</dbReference>
<accession>A0A381SJC7</accession>
<protein>
    <recommendedName>
        <fullName evidence="6">Glycosyl hydrolase-like 10 domain-containing protein</fullName>
    </recommendedName>
</protein>
<dbReference type="Pfam" id="PF13205">
    <property type="entry name" value="Big_5"/>
    <property type="match status" value="2"/>
</dbReference>
<dbReference type="InterPro" id="IPR014755">
    <property type="entry name" value="Cu-Rt/internalin_Ig-like"/>
</dbReference>
<organism evidence="5">
    <name type="scientific">marine metagenome</name>
    <dbReference type="NCBI Taxonomy" id="408172"/>
    <lineage>
        <taxon>unclassified sequences</taxon>
        <taxon>metagenomes</taxon>
        <taxon>ecological metagenomes</taxon>
    </lineage>
</organism>
<feature type="domain" description="Glycosyl hydrolase-like 10" evidence="2">
    <location>
        <begin position="28"/>
        <end position="316"/>
    </location>
</feature>
<dbReference type="InterPro" id="IPR003790">
    <property type="entry name" value="GHL10"/>
</dbReference>
<evidence type="ECO:0000256" key="1">
    <source>
        <dbReference type="ARBA" id="ARBA00022729"/>
    </source>
</evidence>
<dbReference type="PANTHER" id="PTHR43405:SF1">
    <property type="entry name" value="GLYCOSYL HYDROLASE DIGH"/>
    <property type="match status" value="1"/>
</dbReference>
<evidence type="ECO:0008006" key="6">
    <source>
        <dbReference type="Google" id="ProtNLM"/>
    </source>
</evidence>
<name>A0A381SJC7_9ZZZZ</name>
<feature type="domain" description="SbsA Ig-like" evidence="3">
    <location>
        <begin position="524"/>
        <end position="615"/>
    </location>
</feature>
<dbReference type="AlphaFoldDB" id="A0A381SJC7"/>
<dbReference type="SUPFAM" id="SSF51445">
    <property type="entry name" value="(Trans)glycosidases"/>
    <property type="match status" value="1"/>
</dbReference>
<dbReference type="Pfam" id="PF13860">
    <property type="entry name" value="FlgD_ig"/>
    <property type="match status" value="1"/>
</dbReference>
<gene>
    <name evidence="5" type="ORF">METZ01_LOCUS56295</name>
</gene>
<dbReference type="Pfam" id="PF02638">
    <property type="entry name" value="GHL10"/>
    <property type="match status" value="1"/>
</dbReference>
<feature type="domain" description="SbsA Ig-like" evidence="3">
    <location>
        <begin position="655"/>
        <end position="733"/>
    </location>
</feature>
<sequence length="1031" mass="117323">MRRKKILVSFYLLFSILLFSQSGNNEFRSTWVITWNWISPDDSMAETQDRIIDILDDHVAANMTSVLFQVRQSGTAYYNSSFEPWGYYSGYQDPGFDPLEFAVEQAHLRGLEFHAWFNVFACSSTQPGTPAYEHPEWVCRDRDGIPMSSYRALSPGLDGVRDYTKNVAMEIVNNYDIDGLHLDYIRWNEYTNSSMMDNIGPEEETRIIDGNISPELLNELENNRSGRYLYDIDHPYSAGVPEGFGSWEEWWRWSVTTFVDTLHDSIQAAKPFVRLSVAALGKYNWSGWQGYGTVYQDAALWFNEGYIEQLTPMHYHWTTADQFLGMLTDDCPECWEDHLQLGIGSGRLYSVGPGSYMLDNYNAWDNHASIINTCRTVPWVDGYQFFSSEQWDYHDYWDHAGDSFFNAKVKIRPLINNNGEAPEQPELVLTEIDSLTYSLTITPSNITQNSWFAVYRSIDDSIDVSEDEIIHIQFDSSLFTILDEFNGLQDYNGQYSYSVTQMDRYWNESLPSIHSISDPIPSFPPTVIGTDPADNAIVNISGPLQIQFSKTMNIESVNNSSLIISPSVSSTMTWSDSNHLLTLQLSEGLDYNIEYSITLEPSITDINGVPLDGNMDGTGGDAYSFDFWTVEEDIYGPAVYQSNLDLQSDNNLLDIHDVITIVFDEIVDQTSLNESTMNLYRGDNAVAYDTHVSEHNDKTVLTIRPSEPFIPVTDYELVLGSGIEDMLGNPMQAEIIGNIQTNQFEYSDINIIDNFDNINNWWQPSGSGSTIGVLAGTEFSTSNSFYLPGTSPQRSARLSYVWDLGSADHLLREYLSGGPPREVYFNSGFILQCYIYGDGSYNLFRFCVDDHVPDAAAAYHEVSEWFLIDWIGWKLIEWDLGTDPVGTWIGNGLLEGTLRIDSFQMTLGESGASEGAIYFDNFRVIIRNILSTDNEFFIPDRIHLSQNFPNPFNASTWIEYYIPSSQDIDLTIYDILGRQVLRLDHGYRGPGLHRVRWDGRNSNNGRVSSGTYIYLLKNDKTAHPKRMILLK</sequence>
<dbReference type="InterPro" id="IPR017853">
    <property type="entry name" value="GH"/>
</dbReference>
<dbReference type="InterPro" id="IPR025965">
    <property type="entry name" value="FlgD/Vpr_Ig-like"/>
</dbReference>
<proteinExistence type="predicted"/>
<dbReference type="InterPro" id="IPR052177">
    <property type="entry name" value="Divisome_Glycosyl_Hydrolase"/>
</dbReference>
<evidence type="ECO:0000259" key="3">
    <source>
        <dbReference type="Pfam" id="PF13205"/>
    </source>
</evidence>
<dbReference type="InterPro" id="IPR026444">
    <property type="entry name" value="Secre_tail"/>
</dbReference>
<feature type="domain" description="FlgD/Vpr Ig-like" evidence="4">
    <location>
        <begin position="961"/>
        <end position="1012"/>
    </location>
</feature>
<evidence type="ECO:0000313" key="5">
    <source>
        <dbReference type="EMBL" id="SVA03441.1"/>
    </source>
</evidence>
<dbReference type="Gene3D" id="2.60.40.1220">
    <property type="match status" value="1"/>
</dbReference>
<dbReference type="Gene3D" id="3.20.20.80">
    <property type="entry name" value="Glycosidases"/>
    <property type="match status" value="1"/>
</dbReference>
<keyword evidence="1" id="KW-0732">Signal</keyword>
<dbReference type="PANTHER" id="PTHR43405">
    <property type="entry name" value="GLYCOSYL HYDROLASE DIGH"/>
    <property type="match status" value="1"/>
</dbReference>